<accession>A0A4R5KJ90</accession>
<sequence>MKIEIGESLLLSWLRHVKGCQLVQTNWKASVNSWDLMNEGEIERLMNQSNEFFNVNYDYEIYKGNASFTQLIQQAEIDVIGVAYANNEQHLYAIDVAFHEAGLNYGTKEETIMRIVKKTLRAAMCIYGYFGYSSADIIFASPKINNNVMAPLSLCLNQVEHLLRDQGLNYNVRLLANDEFGESILQPVLAVTSFVADTSELFMRSLQMYNLFANKKQNTIKTAASARESKTVQEMEKIEVTNISGLTEMKIGALVRSTLIKMFQNNEISPEEVALMQTSEYSKKTFDIQYPLLIKSSLSSDKKVLRYWAGTVEIYGDKYFICSEWYEVPQNNDRPYFMKWLQLRKEQQ</sequence>
<dbReference type="AlphaFoldDB" id="A0A4R5KJ90"/>
<dbReference type="OrthoDB" id="877111at2"/>
<keyword evidence="2" id="KW-1185">Reference proteome</keyword>
<name>A0A4R5KJ90_9BACL</name>
<evidence type="ECO:0000313" key="2">
    <source>
        <dbReference type="Proteomes" id="UP000295636"/>
    </source>
</evidence>
<dbReference type="Proteomes" id="UP000295636">
    <property type="component" value="Unassembled WGS sequence"/>
</dbReference>
<comment type="caution">
    <text evidence="1">The sequence shown here is derived from an EMBL/GenBank/DDBJ whole genome shotgun (WGS) entry which is preliminary data.</text>
</comment>
<protein>
    <submittedName>
        <fullName evidence="1">Uncharacterized protein</fullName>
    </submittedName>
</protein>
<dbReference type="EMBL" id="SMRT01000010">
    <property type="protein sequence ID" value="TDF95486.1"/>
    <property type="molecule type" value="Genomic_DNA"/>
</dbReference>
<organism evidence="1 2">
    <name type="scientific">Paenibacillus piri</name>
    <dbReference type="NCBI Taxonomy" id="2547395"/>
    <lineage>
        <taxon>Bacteria</taxon>
        <taxon>Bacillati</taxon>
        <taxon>Bacillota</taxon>
        <taxon>Bacilli</taxon>
        <taxon>Bacillales</taxon>
        <taxon>Paenibacillaceae</taxon>
        <taxon>Paenibacillus</taxon>
    </lineage>
</organism>
<reference evidence="1 2" key="1">
    <citation type="submission" date="2019-03" db="EMBL/GenBank/DDBJ databases">
        <title>This is whole genome sequence of Paenibacillus sp MS74 strain.</title>
        <authorList>
            <person name="Trinh H.N."/>
        </authorList>
    </citation>
    <scope>NUCLEOTIDE SEQUENCE [LARGE SCALE GENOMIC DNA]</scope>
    <source>
        <strain evidence="1 2">MS74</strain>
    </source>
</reference>
<gene>
    <name evidence="1" type="ORF">E1757_20505</name>
</gene>
<evidence type="ECO:0000313" key="1">
    <source>
        <dbReference type="EMBL" id="TDF95486.1"/>
    </source>
</evidence>
<proteinExistence type="predicted"/>